<organism evidence="9 10">
    <name type="scientific">Cellulomonas bogoriensis 69B4 = DSM 16987</name>
    <dbReference type="NCBI Taxonomy" id="1386082"/>
    <lineage>
        <taxon>Bacteria</taxon>
        <taxon>Bacillati</taxon>
        <taxon>Actinomycetota</taxon>
        <taxon>Actinomycetes</taxon>
        <taxon>Micrococcales</taxon>
        <taxon>Cellulomonadaceae</taxon>
        <taxon>Cellulomonas</taxon>
    </lineage>
</organism>
<name>A0A0A0C2D7_9CELL</name>
<comment type="subcellular location">
    <subcellularLocation>
        <location evidence="6">Cell membrane</location>
        <topology evidence="6">Multi-pass membrane protein</topology>
    </subcellularLocation>
    <subcellularLocation>
        <location evidence="1">Membrane</location>
        <topology evidence="1">Multi-pass membrane protein</topology>
    </subcellularLocation>
</comment>
<dbReference type="GO" id="GO:0005524">
    <property type="term" value="F:ATP binding"/>
    <property type="evidence" value="ECO:0007669"/>
    <property type="project" value="UniProtKB-KW"/>
</dbReference>
<protein>
    <submittedName>
        <fullName evidence="9">ABC transporter ATP-binding protein</fullName>
    </submittedName>
</protein>
<evidence type="ECO:0000256" key="5">
    <source>
        <dbReference type="ARBA" id="ARBA00023136"/>
    </source>
</evidence>
<dbReference type="AlphaFoldDB" id="A0A0A0C2D7"/>
<accession>A0A0A0C2D7</accession>
<evidence type="ECO:0000256" key="3">
    <source>
        <dbReference type="ARBA" id="ARBA00022692"/>
    </source>
</evidence>
<dbReference type="InterPro" id="IPR001626">
    <property type="entry name" value="ABC_TroCD"/>
</dbReference>
<keyword evidence="10" id="KW-1185">Reference proteome</keyword>
<reference evidence="9 10" key="1">
    <citation type="submission" date="2013-08" db="EMBL/GenBank/DDBJ databases">
        <title>Genome sequencing of Cellulomonas bogoriensis 69B4.</title>
        <authorList>
            <person name="Chen F."/>
            <person name="Li Y."/>
            <person name="Wang G."/>
        </authorList>
    </citation>
    <scope>NUCLEOTIDE SEQUENCE [LARGE SCALE GENOMIC DNA]</scope>
    <source>
        <strain evidence="9 10">69B4</strain>
    </source>
</reference>
<dbReference type="OrthoDB" id="1016457at2"/>
<feature type="transmembrane region" description="Helical" evidence="8">
    <location>
        <begin position="253"/>
        <end position="272"/>
    </location>
</feature>
<dbReference type="RefSeq" id="WP_052105080.1">
    <property type="nucleotide sequence ID" value="NZ_AXCZ01000036.1"/>
</dbReference>
<evidence type="ECO:0000313" key="10">
    <source>
        <dbReference type="Proteomes" id="UP000054314"/>
    </source>
</evidence>
<comment type="similarity">
    <text evidence="2 6">Belongs to the ABC-3 integral membrane protein family.</text>
</comment>
<dbReference type="SUPFAM" id="SSF81345">
    <property type="entry name" value="ABC transporter involved in vitamin B12 uptake, BtuC"/>
    <property type="match status" value="1"/>
</dbReference>
<comment type="caution">
    <text evidence="9">The sequence shown here is derived from an EMBL/GenBank/DDBJ whole genome shotgun (WGS) entry which is preliminary data.</text>
</comment>
<keyword evidence="5 8" id="KW-0472">Membrane</keyword>
<dbReference type="Pfam" id="PF00950">
    <property type="entry name" value="ABC-3"/>
    <property type="match status" value="1"/>
</dbReference>
<keyword evidence="9" id="KW-0547">Nucleotide-binding</keyword>
<evidence type="ECO:0000256" key="7">
    <source>
        <dbReference type="SAM" id="MobiDB-lite"/>
    </source>
</evidence>
<evidence type="ECO:0000256" key="2">
    <source>
        <dbReference type="ARBA" id="ARBA00008034"/>
    </source>
</evidence>
<feature type="transmembrane region" description="Helical" evidence="8">
    <location>
        <begin position="22"/>
        <end position="42"/>
    </location>
</feature>
<evidence type="ECO:0000313" key="9">
    <source>
        <dbReference type="EMBL" id="KGM13549.1"/>
    </source>
</evidence>
<keyword evidence="6" id="KW-0813">Transport</keyword>
<dbReference type="CDD" id="cd06550">
    <property type="entry name" value="TM_ABC_iron-siderophores_like"/>
    <property type="match status" value="1"/>
</dbReference>
<evidence type="ECO:0000256" key="8">
    <source>
        <dbReference type="SAM" id="Phobius"/>
    </source>
</evidence>
<feature type="transmembrane region" description="Helical" evidence="8">
    <location>
        <begin position="54"/>
        <end position="86"/>
    </location>
</feature>
<evidence type="ECO:0000256" key="1">
    <source>
        <dbReference type="ARBA" id="ARBA00004141"/>
    </source>
</evidence>
<dbReference type="InterPro" id="IPR037294">
    <property type="entry name" value="ABC_BtuC-like"/>
</dbReference>
<feature type="transmembrane region" description="Helical" evidence="8">
    <location>
        <begin position="224"/>
        <end position="247"/>
    </location>
</feature>
<feature type="transmembrane region" description="Helical" evidence="8">
    <location>
        <begin position="98"/>
        <end position="116"/>
    </location>
</feature>
<feature type="region of interest" description="Disordered" evidence="7">
    <location>
        <begin position="285"/>
        <end position="311"/>
    </location>
</feature>
<dbReference type="NCBIfam" id="TIGR03770">
    <property type="entry name" value="anch_rpt_perm"/>
    <property type="match status" value="1"/>
</dbReference>
<dbReference type="PANTHER" id="PTHR30477:SF13">
    <property type="entry name" value="IRON TRANSPORT SYSTEM MEMBRANE PROTEIN HI_0360-RELATED"/>
    <property type="match status" value="1"/>
</dbReference>
<feature type="transmembrane region" description="Helical" evidence="8">
    <location>
        <begin position="184"/>
        <end position="212"/>
    </location>
</feature>
<evidence type="ECO:0000256" key="4">
    <source>
        <dbReference type="ARBA" id="ARBA00022989"/>
    </source>
</evidence>
<dbReference type="Gene3D" id="1.10.3470.10">
    <property type="entry name" value="ABC transporter involved in vitamin B12 uptake, BtuC"/>
    <property type="match status" value="1"/>
</dbReference>
<dbReference type="PANTHER" id="PTHR30477">
    <property type="entry name" value="ABC-TRANSPORTER METAL-BINDING PROTEIN"/>
    <property type="match status" value="1"/>
</dbReference>
<dbReference type="InterPro" id="IPR022392">
    <property type="entry name" value="Anch_rpt-typ_ABC_trnsprt_perm"/>
</dbReference>
<proteinExistence type="inferred from homology"/>
<keyword evidence="3 6" id="KW-0812">Transmembrane</keyword>
<dbReference type="GO" id="GO:0055085">
    <property type="term" value="P:transmembrane transport"/>
    <property type="evidence" value="ECO:0007669"/>
    <property type="project" value="InterPro"/>
</dbReference>
<dbReference type="Proteomes" id="UP000054314">
    <property type="component" value="Unassembled WGS sequence"/>
</dbReference>
<keyword evidence="4 8" id="KW-1133">Transmembrane helix</keyword>
<gene>
    <name evidence="9" type="ORF">N869_13130</name>
</gene>
<evidence type="ECO:0000256" key="6">
    <source>
        <dbReference type="RuleBase" id="RU003943"/>
    </source>
</evidence>
<dbReference type="EMBL" id="AXCZ01000036">
    <property type="protein sequence ID" value="KGM13549.1"/>
    <property type="molecule type" value="Genomic_DNA"/>
</dbReference>
<keyword evidence="9" id="KW-0067">ATP-binding</keyword>
<dbReference type="GO" id="GO:0010043">
    <property type="term" value="P:response to zinc ion"/>
    <property type="evidence" value="ECO:0007669"/>
    <property type="project" value="TreeGrafter"/>
</dbReference>
<dbReference type="GO" id="GO:0043190">
    <property type="term" value="C:ATP-binding cassette (ABC) transporter complex"/>
    <property type="evidence" value="ECO:0007669"/>
    <property type="project" value="InterPro"/>
</dbReference>
<sequence>MSAALEFLQALLVPELTYVTKAALVAVAASIVCGVIGCHVVLRGMAFAGDAVAHAVLPGLAVAFLLQGSLVLGGVVSGVVTAVLIALVAQHRRLRDDAVIGVFFVGAFALGIVLVSRAPGYTGSLQQFLVGSVTGVTEADVVTVLGSALVLLVVTAALHKELVAVSLDRESARAAGLPVLTLDVVLYVLITVAVVISVQTIGTVLVLALLITPPATARMLTDRLVPMMAAAAATGAVAAVVGLGLSWGLGWPAGASVVLVATGIFAVVWLLAPRHRFLVRGRHRVPDEPVPGQDGPRAGVTRPAVPGHASGEWWSKFATPRLQ</sequence>